<feature type="compositionally biased region" description="Polar residues" evidence="1">
    <location>
        <begin position="52"/>
        <end position="66"/>
    </location>
</feature>
<dbReference type="Proteomes" id="UP000039865">
    <property type="component" value="Unassembled WGS sequence"/>
</dbReference>
<evidence type="ECO:0000256" key="1">
    <source>
        <dbReference type="SAM" id="MobiDB-lite"/>
    </source>
</evidence>
<feature type="region of interest" description="Disordered" evidence="1">
    <location>
        <begin position="50"/>
        <end position="89"/>
    </location>
</feature>
<dbReference type="InParanoid" id="A0A078A546"/>
<evidence type="ECO:0000313" key="3">
    <source>
        <dbReference type="Proteomes" id="UP000039865"/>
    </source>
</evidence>
<dbReference type="AlphaFoldDB" id="A0A078A546"/>
<keyword evidence="3" id="KW-1185">Reference proteome</keyword>
<proteinExistence type="predicted"/>
<reference evidence="2 3" key="1">
    <citation type="submission" date="2014-06" db="EMBL/GenBank/DDBJ databases">
        <authorList>
            <person name="Swart Estienne"/>
        </authorList>
    </citation>
    <scope>NUCLEOTIDE SEQUENCE [LARGE SCALE GENOMIC DNA]</scope>
    <source>
        <strain evidence="2 3">130c</strain>
    </source>
</reference>
<feature type="compositionally biased region" description="Low complexity" evidence="1">
    <location>
        <begin position="67"/>
        <end position="84"/>
    </location>
</feature>
<accession>A0A078A546</accession>
<organism evidence="2 3">
    <name type="scientific">Stylonychia lemnae</name>
    <name type="common">Ciliate</name>
    <dbReference type="NCBI Taxonomy" id="5949"/>
    <lineage>
        <taxon>Eukaryota</taxon>
        <taxon>Sar</taxon>
        <taxon>Alveolata</taxon>
        <taxon>Ciliophora</taxon>
        <taxon>Intramacronucleata</taxon>
        <taxon>Spirotrichea</taxon>
        <taxon>Stichotrichia</taxon>
        <taxon>Sporadotrichida</taxon>
        <taxon>Oxytrichidae</taxon>
        <taxon>Stylonychinae</taxon>
        <taxon>Stylonychia</taxon>
    </lineage>
</organism>
<gene>
    <name evidence="2" type="primary">Contig15122.g16115</name>
    <name evidence="2" type="ORF">STYLEM_5959</name>
</gene>
<sequence>MDNLAQQQNQIEKHLGRQNSILSQGKIFDEKASNFLEKDTPYFNHKLKEKQINQANDTTMQQENSNQPSLSSYQMQQQSQQIVKSQKDQKEALQQIQDYRRPSRVGSKCNFAYYQLNKLAAVPSNQIGNISNINVSQSQINSMSYICLNQNQST</sequence>
<name>A0A078A546_STYLE</name>
<evidence type="ECO:0000313" key="2">
    <source>
        <dbReference type="EMBL" id="CDW76994.1"/>
    </source>
</evidence>
<protein>
    <submittedName>
        <fullName evidence="2">Uncharacterized protein</fullName>
    </submittedName>
</protein>
<dbReference type="EMBL" id="CCKQ01005733">
    <property type="protein sequence ID" value="CDW76994.1"/>
    <property type="molecule type" value="Genomic_DNA"/>
</dbReference>